<organism evidence="3 4">
    <name type="scientific">Candidozyma pseudohaemuli</name>
    <dbReference type="NCBI Taxonomy" id="418784"/>
    <lineage>
        <taxon>Eukaryota</taxon>
        <taxon>Fungi</taxon>
        <taxon>Dikarya</taxon>
        <taxon>Ascomycota</taxon>
        <taxon>Saccharomycotina</taxon>
        <taxon>Pichiomycetes</taxon>
        <taxon>Metschnikowiaceae</taxon>
        <taxon>Candidozyma</taxon>
    </lineage>
</organism>
<keyword evidence="4" id="KW-1185">Reference proteome</keyword>
<dbReference type="Pfam" id="PF00566">
    <property type="entry name" value="RabGAP-TBC"/>
    <property type="match status" value="1"/>
</dbReference>
<dbReference type="EMBL" id="PYFQ01000004">
    <property type="protein sequence ID" value="PSK39007.1"/>
    <property type="molecule type" value="Genomic_DNA"/>
</dbReference>
<keyword evidence="1" id="KW-0343">GTPase activation</keyword>
<dbReference type="InterPro" id="IPR000195">
    <property type="entry name" value="Rab-GAP-TBC_dom"/>
</dbReference>
<protein>
    <recommendedName>
        <fullName evidence="2">Rab-GAP TBC domain-containing protein</fullName>
    </recommendedName>
</protein>
<comment type="caution">
    <text evidence="3">The sequence shown here is derived from an EMBL/GenBank/DDBJ whole genome shotgun (WGS) entry which is preliminary data.</text>
</comment>
<dbReference type="InterPro" id="IPR035969">
    <property type="entry name" value="Rab-GAP_TBC_sf"/>
</dbReference>
<dbReference type="PANTHER" id="PTHR20913:SF7">
    <property type="entry name" value="RE60063P"/>
    <property type="match status" value="1"/>
</dbReference>
<evidence type="ECO:0000313" key="3">
    <source>
        <dbReference type="EMBL" id="PSK39007.1"/>
    </source>
</evidence>
<accession>A0A2P7YSQ3</accession>
<dbReference type="Gene3D" id="1.10.8.1310">
    <property type="match status" value="1"/>
</dbReference>
<dbReference type="GO" id="GO:0005789">
    <property type="term" value="C:endoplasmic reticulum membrane"/>
    <property type="evidence" value="ECO:0007669"/>
    <property type="project" value="TreeGrafter"/>
</dbReference>
<evidence type="ECO:0000313" key="4">
    <source>
        <dbReference type="Proteomes" id="UP000241107"/>
    </source>
</evidence>
<dbReference type="RefSeq" id="XP_024714193.1">
    <property type="nucleotide sequence ID" value="XM_024857694.1"/>
</dbReference>
<name>A0A2P7YSQ3_9ASCO</name>
<dbReference type="GO" id="GO:0005096">
    <property type="term" value="F:GTPase activator activity"/>
    <property type="evidence" value="ECO:0007669"/>
    <property type="project" value="UniProtKB-KW"/>
</dbReference>
<evidence type="ECO:0000259" key="2">
    <source>
        <dbReference type="PROSITE" id="PS50086"/>
    </source>
</evidence>
<dbReference type="VEuPathDB" id="FungiDB:C7M61_002316"/>
<gene>
    <name evidence="3" type="ORF">C7M61_002316</name>
</gene>
<sequence length="594" mass="66617">MLTSFERGVSKEWVDFHQMAPSLYKEDGPLSETVKNLKSKAVHEAVEAHNWNSVREYCRTLDGLVSNGLRKKVWPALLGALDVSLHLQTLDQLNTNDLEEHKDEDQVLLDVKRLFTVTCMAPQGTEDLEELRRRLFGLVVRVLRKYPQLNYYQGFHDIASVVLLVCYENGRFDETTATAILERLTVLHLRDFMLPNIDLTVNHLKVVAALLEETDPVLFQIASVSSQLFQITNGLYYDYKFIEPLLLILTIFSHDITDAALLLPVWDFVLSYNSVAASLYIYAAALIQFKKDIMTKLDLDDDTNAIYLIDPAQAHASLSASNLFTDISAEDLLRILGRARKLIEKHPMLGFSSKEKTIDSWFARFNKDSVLVTSSSLEKQQNMEHLFDADELGKILQLQHEQQQAESKHAGDILADEIEQSALTDSIASTDDDINSTRMNLLSSSLSSLSAASNSLNNTLVNKSSMLFKKMFSHSSDSINDESSVAKRSKKRALRLNIYKISVSVGFVGFLIHCLLRHSEITLRNYPLGPFGLLNSISASVESFLPDTIATVRHGFREVAGGITSKFGEALNAGIDVTHIGIGTLRDSIYIVRR</sequence>
<feature type="domain" description="Rab-GAP TBC" evidence="2">
    <location>
        <begin position="64"/>
        <end position="273"/>
    </location>
</feature>
<dbReference type="InterPro" id="IPR045913">
    <property type="entry name" value="TBC20/Gyp8-like"/>
</dbReference>
<proteinExistence type="predicted"/>
<reference evidence="3 4" key="1">
    <citation type="submission" date="2018-03" db="EMBL/GenBank/DDBJ databases">
        <title>Candida pseudohaemulonii genome assembly and annotation.</title>
        <authorList>
            <person name="Munoz J.F."/>
            <person name="Gade L.G."/>
            <person name="Chow N.A."/>
            <person name="Litvintseva A.P."/>
            <person name="Loparev V.N."/>
            <person name="Cuomo C.A."/>
        </authorList>
    </citation>
    <scope>NUCLEOTIDE SEQUENCE [LARGE SCALE GENOMIC DNA]</scope>
    <source>
        <strain evidence="3 4">B12108</strain>
    </source>
</reference>
<dbReference type="Proteomes" id="UP000241107">
    <property type="component" value="Unassembled WGS sequence"/>
</dbReference>
<dbReference type="OrthoDB" id="206700at2759"/>
<dbReference type="GO" id="GO:0006888">
    <property type="term" value="P:endoplasmic reticulum to Golgi vesicle-mediated transport"/>
    <property type="evidence" value="ECO:0007669"/>
    <property type="project" value="TreeGrafter"/>
</dbReference>
<dbReference type="SUPFAM" id="SSF47923">
    <property type="entry name" value="Ypt/Rab-GAP domain of gyp1p"/>
    <property type="match status" value="1"/>
</dbReference>
<dbReference type="PROSITE" id="PS50086">
    <property type="entry name" value="TBC_RABGAP"/>
    <property type="match status" value="1"/>
</dbReference>
<dbReference type="AlphaFoldDB" id="A0A2P7YSQ3"/>
<dbReference type="STRING" id="418784.A0A2P7YSQ3"/>
<dbReference type="GeneID" id="36565705"/>
<evidence type="ECO:0000256" key="1">
    <source>
        <dbReference type="ARBA" id="ARBA00022468"/>
    </source>
</evidence>
<dbReference type="SMART" id="SM00164">
    <property type="entry name" value="TBC"/>
    <property type="match status" value="1"/>
</dbReference>
<dbReference type="Gene3D" id="1.10.472.80">
    <property type="entry name" value="Ypt/Rab-GAP domain of gyp1p, domain 3"/>
    <property type="match status" value="1"/>
</dbReference>
<dbReference type="PANTHER" id="PTHR20913">
    <property type="entry name" value="TBC1 DOMAIN FAMILY MEMBER 20/GTPASE"/>
    <property type="match status" value="1"/>
</dbReference>